<feature type="compositionally biased region" description="Low complexity" evidence="1">
    <location>
        <begin position="38"/>
        <end position="51"/>
    </location>
</feature>
<dbReference type="AlphaFoldDB" id="A0AAD7A7M5"/>
<dbReference type="Proteomes" id="UP001218218">
    <property type="component" value="Unassembled WGS sequence"/>
</dbReference>
<feature type="region of interest" description="Disordered" evidence="1">
    <location>
        <begin position="18"/>
        <end position="74"/>
    </location>
</feature>
<proteinExistence type="predicted"/>
<reference evidence="2" key="1">
    <citation type="submission" date="2023-03" db="EMBL/GenBank/DDBJ databases">
        <title>Massive genome expansion in bonnet fungi (Mycena s.s.) driven by repeated elements and novel gene families across ecological guilds.</title>
        <authorList>
            <consortium name="Lawrence Berkeley National Laboratory"/>
            <person name="Harder C.B."/>
            <person name="Miyauchi S."/>
            <person name="Viragh M."/>
            <person name="Kuo A."/>
            <person name="Thoen E."/>
            <person name="Andreopoulos B."/>
            <person name="Lu D."/>
            <person name="Skrede I."/>
            <person name="Drula E."/>
            <person name="Henrissat B."/>
            <person name="Morin E."/>
            <person name="Kohler A."/>
            <person name="Barry K."/>
            <person name="LaButti K."/>
            <person name="Morin E."/>
            <person name="Salamov A."/>
            <person name="Lipzen A."/>
            <person name="Mereny Z."/>
            <person name="Hegedus B."/>
            <person name="Baldrian P."/>
            <person name="Stursova M."/>
            <person name="Weitz H."/>
            <person name="Taylor A."/>
            <person name="Grigoriev I.V."/>
            <person name="Nagy L.G."/>
            <person name="Martin F."/>
            <person name="Kauserud H."/>
        </authorList>
    </citation>
    <scope>NUCLEOTIDE SEQUENCE</scope>
    <source>
        <strain evidence="2">CBHHK002</strain>
    </source>
</reference>
<organism evidence="2 3">
    <name type="scientific">Mycena albidolilacea</name>
    <dbReference type="NCBI Taxonomy" id="1033008"/>
    <lineage>
        <taxon>Eukaryota</taxon>
        <taxon>Fungi</taxon>
        <taxon>Dikarya</taxon>
        <taxon>Basidiomycota</taxon>
        <taxon>Agaricomycotina</taxon>
        <taxon>Agaricomycetes</taxon>
        <taxon>Agaricomycetidae</taxon>
        <taxon>Agaricales</taxon>
        <taxon>Marasmiineae</taxon>
        <taxon>Mycenaceae</taxon>
        <taxon>Mycena</taxon>
    </lineage>
</organism>
<protein>
    <submittedName>
        <fullName evidence="2">Uncharacterized protein</fullName>
    </submittedName>
</protein>
<gene>
    <name evidence="2" type="ORF">DFH08DRAFT_958413</name>
</gene>
<feature type="compositionally biased region" description="Low complexity" evidence="1">
    <location>
        <begin position="62"/>
        <end position="74"/>
    </location>
</feature>
<evidence type="ECO:0000313" key="2">
    <source>
        <dbReference type="EMBL" id="KAJ7350791.1"/>
    </source>
</evidence>
<evidence type="ECO:0000256" key="1">
    <source>
        <dbReference type="SAM" id="MobiDB-lite"/>
    </source>
</evidence>
<keyword evidence="3" id="KW-1185">Reference proteome</keyword>
<sequence>MSDTERVEVMDSQRFDISKRTNRKNLSIQTGLSDEETTSSTRSSSPVVTTPEGTWGSSTFGSDSSPDLSDSASADSVRATHLCDTIEPPRTIKENDHTELFFHTDISFLTPCTLVRPIARCFSRPSSPVTSRPSSPLRPSSPINFGALNCFASADAFTEHVEHMQAQRARELDGLAEVKVNMHKVITKDVSDELPWIVQQVIDPQGLRLRAEPHGVVSSP</sequence>
<accession>A0AAD7A7M5</accession>
<dbReference type="EMBL" id="JARIHO010000014">
    <property type="protein sequence ID" value="KAJ7350791.1"/>
    <property type="molecule type" value="Genomic_DNA"/>
</dbReference>
<name>A0AAD7A7M5_9AGAR</name>
<evidence type="ECO:0000313" key="3">
    <source>
        <dbReference type="Proteomes" id="UP001218218"/>
    </source>
</evidence>
<comment type="caution">
    <text evidence="2">The sequence shown here is derived from an EMBL/GenBank/DDBJ whole genome shotgun (WGS) entry which is preliminary data.</text>
</comment>